<organism evidence="1 2">
    <name type="scientific">Rhizobium lusitanum</name>
    <dbReference type="NCBI Taxonomy" id="293958"/>
    <lineage>
        <taxon>Bacteria</taxon>
        <taxon>Pseudomonadati</taxon>
        <taxon>Pseudomonadota</taxon>
        <taxon>Alphaproteobacteria</taxon>
        <taxon>Hyphomicrobiales</taxon>
        <taxon>Rhizobiaceae</taxon>
        <taxon>Rhizobium/Agrobacterium group</taxon>
        <taxon>Rhizobium</taxon>
    </lineage>
</organism>
<dbReference type="OrthoDB" id="463286at2"/>
<dbReference type="SUPFAM" id="SSF55144">
    <property type="entry name" value="LigT-like"/>
    <property type="match status" value="1"/>
</dbReference>
<dbReference type="InterPro" id="IPR009097">
    <property type="entry name" value="Cyclic_Pdiesterase"/>
</dbReference>
<dbReference type="Gene3D" id="3.90.1140.10">
    <property type="entry name" value="Cyclic phosphodiesterase"/>
    <property type="match status" value="1"/>
</dbReference>
<reference evidence="1 2" key="1">
    <citation type="submission" date="2016-08" db="EMBL/GenBank/DDBJ databases">
        <authorList>
            <person name="Seilhamer J.J."/>
        </authorList>
    </citation>
    <scope>NUCLEOTIDE SEQUENCE [LARGE SCALE GENOMIC DNA]</scope>
    <source>
        <strain evidence="1 2">P1-7</strain>
    </source>
</reference>
<evidence type="ECO:0000313" key="1">
    <source>
        <dbReference type="EMBL" id="SCB10945.1"/>
    </source>
</evidence>
<proteinExistence type="predicted"/>
<name>A0A1C3U6C2_9HYPH</name>
<dbReference type="PANTHER" id="PTHR36039">
    <property type="match status" value="1"/>
</dbReference>
<dbReference type="GO" id="GO:0016874">
    <property type="term" value="F:ligase activity"/>
    <property type="evidence" value="ECO:0007669"/>
    <property type="project" value="UniProtKB-KW"/>
</dbReference>
<dbReference type="Pfam" id="PF13563">
    <property type="entry name" value="2_5_RNA_ligase2"/>
    <property type="match status" value="1"/>
</dbReference>
<keyword evidence="1" id="KW-0436">Ligase</keyword>
<dbReference type="PANTHER" id="PTHR36039:SF2">
    <property type="entry name" value="RNA LIGASE_CYCLIC NUCLEOTIDE PHOSPHODIESTERASE FAMILY PROTEIN"/>
    <property type="match status" value="1"/>
</dbReference>
<sequence length="175" mass="19667">MPYAIVLKCSNATAAPVLDLWREASGFESIPSMARLDYPPHLTFAIYEDILPTVLFATAQKVFGNMPAISIEFADIGHFLNEMLVLWARPADDRVLRQMHRTIHDDIDPALCHEHYRPDHWQPHCTIAMSIPAASAAQALEWAARKRSGFTVTFDAVDCISFPPVEIIKQVELLP</sequence>
<dbReference type="AlphaFoldDB" id="A0A1C3U6C2"/>
<gene>
    <name evidence="1" type="ORF">GA0061101_101575</name>
</gene>
<dbReference type="Proteomes" id="UP000199205">
    <property type="component" value="Unassembled WGS sequence"/>
</dbReference>
<protein>
    <submittedName>
        <fullName evidence="1">2'-5' RNA ligase superfamily protein</fullName>
    </submittedName>
</protein>
<accession>A0A1C3U6C2</accession>
<evidence type="ECO:0000313" key="2">
    <source>
        <dbReference type="Proteomes" id="UP000199205"/>
    </source>
</evidence>
<dbReference type="EMBL" id="FMAF01000001">
    <property type="protein sequence ID" value="SCB10945.1"/>
    <property type="molecule type" value="Genomic_DNA"/>
</dbReference>
<dbReference type="RefSeq" id="WP_037200802.1">
    <property type="nucleotide sequence ID" value="NZ_FMAF01000001.1"/>
</dbReference>